<dbReference type="GO" id="GO:0005524">
    <property type="term" value="F:ATP binding"/>
    <property type="evidence" value="ECO:0007669"/>
    <property type="project" value="UniProtKB-KW"/>
</dbReference>
<evidence type="ECO:0000313" key="6">
    <source>
        <dbReference type="Proteomes" id="UP000887578"/>
    </source>
</evidence>
<name>A0A914PDL2_9BILA</name>
<dbReference type="Gene3D" id="3.40.50.300">
    <property type="entry name" value="P-loop containing nucleotide triphosphate hydrolases"/>
    <property type="match status" value="1"/>
</dbReference>
<dbReference type="GO" id="GO:0016787">
    <property type="term" value="F:hydrolase activity"/>
    <property type="evidence" value="ECO:0007669"/>
    <property type="project" value="UniProtKB-KW"/>
</dbReference>
<feature type="domain" description="Helicase C-terminal" evidence="5">
    <location>
        <begin position="1"/>
        <end position="158"/>
    </location>
</feature>
<dbReference type="SMART" id="SM00490">
    <property type="entry name" value="HELICc"/>
    <property type="match status" value="1"/>
</dbReference>
<sequence>MHKCEERNEFVDNLIIACKNDGKPLPFNLQKGLENGIAFHHAKISMLQRKAIEQGFRNGIISIICSTTTLAAGVNLPVRRVIMKTAKVGWNIMNKTYYLQMAGRAGRMGLDDVGECFILADEDYGRVTNLVLKDPVPECESRLEKKLETFVYKFVSLGHNTEDKLKNAMSLTLFNHQKPNANEILEQKIIDLKEPEFLHENSENELSLSPIAFVARFLRLMPRKLLIIIEHFSTFKNSVFSIIAYCIPSGIGKYMKVNAEVFRSEYLKLDDMDKQIFENISYYKNMLIFLFTGVTPARLKHCSRFYASMMILRLFQDKMKDFQCAEMFDVQKEVLCDICKNVCLELKRLKRAAAYLQEMAALRKPVSDLLVFLEKYSKDF</sequence>
<protein>
    <submittedName>
        <fullName evidence="7">Helicase C-terminal domain-containing protein</fullName>
    </submittedName>
</protein>
<dbReference type="WBParaSite" id="PDA_v2.g12850.t1">
    <property type="protein sequence ID" value="PDA_v2.g12850.t1"/>
    <property type="gene ID" value="PDA_v2.g12850"/>
</dbReference>
<accession>A0A914PDL2</accession>
<keyword evidence="2" id="KW-0378">Hydrolase</keyword>
<dbReference type="Proteomes" id="UP000887578">
    <property type="component" value="Unplaced"/>
</dbReference>
<dbReference type="PANTHER" id="PTHR47961">
    <property type="entry name" value="DNA POLYMERASE THETA, PUTATIVE (AFU_ORTHOLOGUE AFUA_1G05260)-RELATED"/>
    <property type="match status" value="1"/>
</dbReference>
<dbReference type="InterPro" id="IPR050474">
    <property type="entry name" value="Hel308_SKI2-like"/>
</dbReference>
<dbReference type="PROSITE" id="PS51194">
    <property type="entry name" value="HELICASE_CTER"/>
    <property type="match status" value="1"/>
</dbReference>
<keyword evidence="6" id="KW-1185">Reference proteome</keyword>
<dbReference type="SUPFAM" id="SSF52540">
    <property type="entry name" value="P-loop containing nucleoside triphosphate hydrolases"/>
    <property type="match status" value="1"/>
</dbReference>
<dbReference type="Pfam" id="PF00271">
    <property type="entry name" value="Helicase_C"/>
    <property type="match status" value="1"/>
</dbReference>
<dbReference type="InterPro" id="IPR001650">
    <property type="entry name" value="Helicase_C-like"/>
</dbReference>
<keyword evidence="3" id="KW-0347">Helicase</keyword>
<keyword evidence="1" id="KW-0547">Nucleotide-binding</keyword>
<keyword evidence="4" id="KW-0067">ATP-binding</keyword>
<proteinExistence type="predicted"/>
<dbReference type="GO" id="GO:0004386">
    <property type="term" value="F:helicase activity"/>
    <property type="evidence" value="ECO:0007669"/>
    <property type="project" value="UniProtKB-KW"/>
</dbReference>
<dbReference type="PANTHER" id="PTHR47961:SF6">
    <property type="entry name" value="DNA-DIRECTED DNA POLYMERASE"/>
    <property type="match status" value="1"/>
</dbReference>
<evidence type="ECO:0000259" key="5">
    <source>
        <dbReference type="PROSITE" id="PS51194"/>
    </source>
</evidence>
<reference evidence="7" key="1">
    <citation type="submission" date="2022-11" db="UniProtKB">
        <authorList>
            <consortium name="WormBaseParasite"/>
        </authorList>
    </citation>
    <scope>IDENTIFICATION</scope>
</reference>
<dbReference type="InterPro" id="IPR027417">
    <property type="entry name" value="P-loop_NTPase"/>
</dbReference>
<evidence type="ECO:0000256" key="2">
    <source>
        <dbReference type="ARBA" id="ARBA00022801"/>
    </source>
</evidence>
<evidence type="ECO:0000256" key="3">
    <source>
        <dbReference type="ARBA" id="ARBA00022806"/>
    </source>
</evidence>
<dbReference type="AlphaFoldDB" id="A0A914PDL2"/>
<organism evidence="6 7">
    <name type="scientific">Panagrolaimus davidi</name>
    <dbReference type="NCBI Taxonomy" id="227884"/>
    <lineage>
        <taxon>Eukaryota</taxon>
        <taxon>Metazoa</taxon>
        <taxon>Ecdysozoa</taxon>
        <taxon>Nematoda</taxon>
        <taxon>Chromadorea</taxon>
        <taxon>Rhabditida</taxon>
        <taxon>Tylenchina</taxon>
        <taxon>Panagrolaimomorpha</taxon>
        <taxon>Panagrolaimoidea</taxon>
        <taxon>Panagrolaimidae</taxon>
        <taxon>Panagrolaimus</taxon>
    </lineage>
</organism>
<evidence type="ECO:0000256" key="1">
    <source>
        <dbReference type="ARBA" id="ARBA00022741"/>
    </source>
</evidence>
<evidence type="ECO:0000313" key="7">
    <source>
        <dbReference type="WBParaSite" id="PDA_v2.g12850.t1"/>
    </source>
</evidence>
<evidence type="ECO:0000256" key="4">
    <source>
        <dbReference type="ARBA" id="ARBA00022840"/>
    </source>
</evidence>